<evidence type="ECO:0000313" key="1">
    <source>
        <dbReference type="EMBL" id="SDR07425.1"/>
    </source>
</evidence>
<dbReference type="STRING" id="311333.SAMN05421664_3411"/>
<name>A0A1H1G2X5_9FLAO</name>
<accession>A0A1H1G2X5</accession>
<dbReference type="Proteomes" id="UP000199627">
    <property type="component" value="Unassembled WGS sequence"/>
</dbReference>
<dbReference type="RefSeq" id="WP_089756903.1">
    <property type="nucleotide sequence ID" value="NZ_FNKL01000004.1"/>
</dbReference>
<sequence length="152" mass="18089">MIENPDFIPQICYLVDSENNSFYLYIVIRTIHYNRKYSARTQEFLEVWGIKELDENFEYISINKKKWTDKIAGIFSSFNINIKDDDFKDFYVLGSDQFKTKNFLSPKRKETIKLFPDKDFKLEIKNNILSFGLSKKLSLARALQISKFLKDI</sequence>
<keyword evidence="2" id="KW-1185">Reference proteome</keyword>
<dbReference type="EMBL" id="FNKL01000004">
    <property type="protein sequence ID" value="SDR07425.1"/>
    <property type="molecule type" value="Genomic_DNA"/>
</dbReference>
<organism evidence="1 2">
    <name type="scientific">Chryseobacterium soldanellicola</name>
    <dbReference type="NCBI Taxonomy" id="311333"/>
    <lineage>
        <taxon>Bacteria</taxon>
        <taxon>Pseudomonadati</taxon>
        <taxon>Bacteroidota</taxon>
        <taxon>Flavobacteriia</taxon>
        <taxon>Flavobacteriales</taxon>
        <taxon>Weeksellaceae</taxon>
        <taxon>Chryseobacterium group</taxon>
        <taxon>Chryseobacterium</taxon>
    </lineage>
</organism>
<reference evidence="2" key="1">
    <citation type="submission" date="2016-10" db="EMBL/GenBank/DDBJ databases">
        <authorList>
            <person name="Varghese N."/>
            <person name="Submissions S."/>
        </authorList>
    </citation>
    <scope>NUCLEOTIDE SEQUENCE [LARGE SCALE GENOMIC DNA]</scope>
    <source>
        <strain evidence="2">DSM 17072</strain>
    </source>
</reference>
<gene>
    <name evidence="1" type="ORF">SAMN05421664_3411</name>
</gene>
<dbReference type="AlphaFoldDB" id="A0A1H1G2X5"/>
<proteinExistence type="predicted"/>
<protein>
    <submittedName>
        <fullName evidence="1">Uncharacterized protein</fullName>
    </submittedName>
</protein>
<dbReference type="OrthoDB" id="1241894at2"/>
<evidence type="ECO:0000313" key="2">
    <source>
        <dbReference type="Proteomes" id="UP000199627"/>
    </source>
</evidence>